<evidence type="ECO:0000313" key="2">
    <source>
        <dbReference type="Proteomes" id="UP000789920"/>
    </source>
</evidence>
<reference evidence="1" key="1">
    <citation type="submission" date="2021-06" db="EMBL/GenBank/DDBJ databases">
        <authorList>
            <person name="Kallberg Y."/>
            <person name="Tangrot J."/>
            <person name="Rosling A."/>
        </authorList>
    </citation>
    <scope>NUCLEOTIDE SEQUENCE</scope>
    <source>
        <strain evidence="1">MA461A</strain>
    </source>
</reference>
<accession>A0ACA9PXP0</accession>
<dbReference type="Proteomes" id="UP000789920">
    <property type="component" value="Unassembled WGS sequence"/>
</dbReference>
<name>A0ACA9PXP0_9GLOM</name>
<keyword evidence="2" id="KW-1185">Reference proteome</keyword>
<sequence>FDSDPQVGVFRLWKVRILDAQEIYCIAYVRAVQKHQYSLDTHWLLADAEYAPKVFATSVIPGNWLLVYMECLDNYLMLSCITINLNNQERDDLKKKIEIVVKYLYDSEHVHGDLCEGNILVRQLENNEFDVKLIDFEWSGKVDSARYSHFMNHVSIK</sequence>
<protein>
    <submittedName>
        <fullName evidence="1">29882_t:CDS:1</fullName>
    </submittedName>
</protein>
<dbReference type="EMBL" id="CAJVQC010025352">
    <property type="protein sequence ID" value="CAG8729625.1"/>
    <property type="molecule type" value="Genomic_DNA"/>
</dbReference>
<feature type="non-terminal residue" evidence="1">
    <location>
        <position position="1"/>
    </location>
</feature>
<proteinExistence type="predicted"/>
<gene>
    <name evidence="1" type="ORF">RPERSI_LOCUS12024</name>
</gene>
<organism evidence="1 2">
    <name type="scientific">Racocetra persica</name>
    <dbReference type="NCBI Taxonomy" id="160502"/>
    <lineage>
        <taxon>Eukaryota</taxon>
        <taxon>Fungi</taxon>
        <taxon>Fungi incertae sedis</taxon>
        <taxon>Mucoromycota</taxon>
        <taxon>Glomeromycotina</taxon>
        <taxon>Glomeromycetes</taxon>
        <taxon>Diversisporales</taxon>
        <taxon>Gigasporaceae</taxon>
        <taxon>Racocetra</taxon>
    </lineage>
</organism>
<comment type="caution">
    <text evidence="1">The sequence shown here is derived from an EMBL/GenBank/DDBJ whole genome shotgun (WGS) entry which is preliminary data.</text>
</comment>
<evidence type="ECO:0000313" key="1">
    <source>
        <dbReference type="EMBL" id="CAG8729625.1"/>
    </source>
</evidence>